<dbReference type="KEGG" id="bcv:Bcav_3015"/>
<dbReference type="Pfam" id="PF19877">
    <property type="entry name" value="DUF6350"/>
    <property type="match status" value="1"/>
</dbReference>
<evidence type="ECO:0000313" key="3">
    <source>
        <dbReference type="Proteomes" id="UP000007962"/>
    </source>
</evidence>
<dbReference type="STRING" id="471853.Bcav_3015"/>
<gene>
    <name evidence="2" type="ordered locus">Bcav_3015</name>
</gene>
<dbReference type="OrthoDB" id="3742900at2"/>
<feature type="transmembrane region" description="Helical" evidence="1">
    <location>
        <begin position="205"/>
        <end position="226"/>
    </location>
</feature>
<feature type="transmembrane region" description="Helical" evidence="1">
    <location>
        <begin position="246"/>
        <end position="269"/>
    </location>
</feature>
<feature type="transmembrane region" description="Helical" evidence="1">
    <location>
        <begin position="281"/>
        <end position="300"/>
    </location>
</feature>
<sequence>MTSTPTRPTSPVRPGGTDARRVVEAPDATTEYAVRRLRVPDELPRGVLAGLEGMLGSLLIVAIPAVATYVATVSSPVLGEASWIDAARAGAAAWLLGLGQVLDLGAPVSVVPLGVTLLCLVLLAASVRRARLTSLAGVASAAGAGLAVVVGAYAFADVTPGVRGVVGALAVVAGGIAIGLARSGWPDALRVPGRIPTDVIAGMRLGVRVLVLLGAAGAVVVVAALLGAAGEVREVHDALAPDAVSAVVLVGAQLLVLPTAAVWAVAWLAGPGFTLGPDVSVAPDAVVAGPLPAIPALAALPEPGTAWASAGWVVLVPVLLAAVAAWRATRGRSATWRQQATTAGVALGVVVAAVGLACWAASGVVGPLVAVGPSALLVMPALAVEVAVGVAAGAAAARLLPTGLRWPVSRRPDPAGR</sequence>
<dbReference type="RefSeq" id="WP_015883500.1">
    <property type="nucleotide sequence ID" value="NC_012669.1"/>
</dbReference>
<feature type="transmembrane region" description="Helical" evidence="1">
    <location>
        <begin position="374"/>
        <end position="400"/>
    </location>
</feature>
<feature type="transmembrane region" description="Helical" evidence="1">
    <location>
        <begin position="104"/>
        <end position="125"/>
    </location>
</feature>
<feature type="transmembrane region" description="Helical" evidence="1">
    <location>
        <begin position="132"/>
        <end position="156"/>
    </location>
</feature>
<feature type="transmembrane region" description="Helical" evidence="1">
    <location>
        <begin position="46"/>
        <end position="71"/>
    </location>
</feature>
<organism evidence="2 3">
    <name type="scientific">Beutenbergia cavernae (strain ATCC BAA-8 / DSM 12333 / CCUG 43141 / JCM 11478 / NBRC 16432 / NCIMB 13614 / HKI 0122)</name>
    <dbReference type="NCBI Taxonomy" id="471853"/>
    <lineage>
        <taxon>Bacteria</taxon>
        <taxon>Bacillati</taxon>
        <taxon>Actinomycetota</taxon>
        <taxon>Actinomycetes</taxon>
        <taxon>Micrococcales</taxon>
        <taxon>Beutenbergiaceae</taxon>
        <taxon>Beutenbergia</taxon>
    </lineage>
</organism>
<keyword evidence="1" id="KW-0472">Membrane</keyword>
<keyword evidence="1" id="KW-0812">Transmembrane</keyword>
<evidence type="ECO:0008006" key="4">
    <source>
        <dbReference type="Google" id="ProtNLM"/>
    </source>
</evidence>
<feature type="transmembrane region" description="Helical" evidence="1">
    <location>
        <begin position="306"/>
        <end position="328"/>
    </location>
</feature>
<dbReference type="AlphaFoldDB" id="C5BZT0"/>
<dbReference type="InterPro" id="IPR045931">
    <property type="entry name" value="DUF6350"/>
</dbReference>
<evidence type="ECO:0000313" key="2">
    <source>
        <dbReference type="EMBL" id="ACQ81260.1"/>
    </source>
</evidence>
<proteinExistence type="predicted"/>
<dbReference type="EMBL" id="CP001618">
    <property type="protein sequence ID" value="ACQ81260.1"/>
    <property type="molecule type" value="Genomic_DNA"/>
</dbReference>
<dbReference type="TCDB" id="9.B.226.1.4">
    <property type="family name" value="the uncharacterized 9 or 10 tms protein (u-tmp1) family"/>
</dbReference>
<name>C5BZT0_BEUC1</name>
<reference evidence="2 3" key="1">
    <citation type="journal article" date="2009" name="Stand. Genomic Sci.">
        <title>Complete genome sequence of Beutenbergia cavernae type strain (HKI 0122).</title>
        <authorList>
            <person name="Land M."/>
            <person name="Pukall R."/>
            <person name="Abt B."/>
            <person name="Goker M."/>
            <person name="Rohde M."/>
            <person name="Glavina Del Rio T."/>
            <person name="Tice H."/>
            <person name="Copeland A."/>
            <person name="Cheng J.F."/>
            <person name="Lucas S."/>
            <person name="Chen F."/>
            <person name="Nolan M."/>
            <person name="Bruce D."/>
            <person name="Goodwin L."/>
            <person name="Pitluck S."/>
            <person name="Ivanova N."/>
            <person name="Mavromatis K."/>
            <person name="Ovchinnikova G."/>
            <person name="Pati A."/>
            <person name="Chen A."/>
            <person name="Palaniappan K."/>
            <person name="Hauser L."/>
            <person name="Chang Y.J."/>
            <person name="Jefferies C.C."/>
            <person name="Saunders E."/>
            <person name="Brettin T."/>
            <person name="Detter J.C."/>
            <person name="Han C."/>
            <person name="Chain P."/>
            <person name="Bristow J."/>
            <person name="Eisen J.A."/>
            <person name="Markowitz V."/>
            <person name="Hugenholtz P."/>
            <person name="Kyrpides N.C."/>
            <person name="Klenk H.P."/>
            <person name="Lapidus A."/>
        </authorList>
    </citation>
    <scope>NUCLEOTIDE SEQUENCE [LARGE SCALE GENOMIC DNA]</scope>
    <source>
        <strain evidence="3">ATCC BAA-8 / DSM 12333 / NBRC 16432</strain>
    </source>
</reference>
<feature type="transmembrane region" description="Helical" evidence="1">
    <location>
        <begin position="340"/>
        <end position="362"/>
    </location>
</feature>
<dbReference type="HOGENOM" id="CLU_033238_1_1_11"/>
<protein>
    <recommendedName>
        <fullName evidence="4">PE-PGRS family protein</fullName>
    </recommendedName>
</protein>
<keyword evidence="1" id="KW-1133">Transmembrane helix</keyword>
<keyword evidence="3" id="KW-1185">Reference proteome</keyword>
<accession>C5BZT0</accession>
<evidence type="ECO:0000256" key="1">
    <source>
        <dbReference type="SAM" id="Phobius"/>
    </source>
</evidence>
<feature type="transmembrane region" description="Helical" evidence="1">
    <location>
        <begin position="162"/>
        <end position="185"/>
    </location>
</feature>
<dbReference type="Proteomes" id="UP000007962">
    <property type="component" value="Chromosome"/>
</dbReference>